<reference evidence="2 3" key="1">
    <citation type="submission" date="2020-05" db="EMBL/GenBank/DDBJ databases">
        <title>Genome Sequencing of Type Strains.</title>
        <authorList>
            <person name="Lemaire J.F."/>
            <person name="Inderbitzin P."/>
            <person name="Gregorio O.A."/>
            <person name="Collins S.B."/>
            <person name="Wespe N."/>
            <person name="Knight-Connoni V."/>
        </authorList>
    </citation>
    <scope>NUCLEOTIDE SEQUENCE [LARGE SCALE GENOMIC DNA]</scope>
    <source>
        <strain evidence="2 3">ATCC 25174</strain>
    </source>
</reference>
<keyword evidence="3" id="KW-1185">Reference proteome</keyword>
<dbReference type="InterPro" id="IPR036388">
    <property type="entry name" value="WH-like_DNA-bd_sf"/>
</dbReference>
<sequence>MLNNGELDKVFKALSDATRRAMVERLVRGPVSVSGLAAPFAMSLPAVHQHLAVLEDAGIVTSHKIGRVRTVQLAPDALTGAGEWMGRQRLPAERRLDRLGDFLTTDTPTTGA</sequence>
<dbReference type="Gene3D" id="1.10.10.10">
    <property type="entry name" value="Winged helix-like DNA-binding domain superfamily/Winged helix DNA-binding domain"/>
    <property type="match status" value="1"/>
</dbReference>
<feature type="domain" description="HTH arsR-type" evidence="1">
    <location>
        <begin position="1"/>
        <end position="93"/>
    </location>
</feature>
<dbReference type="PROSITE" id="PS50987">
    <property type="entry name" value="HTH_ARSR_2"/>
    <property type="match status" value="1"/>
</dbReference>
<accession>A0A7Y5ZZD6</accession>
<evidence type="ECO:0000313" key="3">
    <source>
        <dbReference type="Proteomes" id="UP000565724"/>
    </source>
</evidence>
<name>A0A7Y5ZZD6_9CELL</name>
<evidence type="ECO:0000313" key="2">
    <source>
        <dbReference type="EMBL" id="NUU16887.1"/>
    </source>
</evidence>
<gene>
    <name evidence="2" type="ORF">HP550_06440</name>
</gene>
<protein>
    <submittedName>
        <fullName evidence="2">Helix-turn-helix transcriptional regulator</fullName>
    </submittedName>
</protein>
<proteinExistence type="predicted"/>
<dbReference type="EMBL" id="JABMCI010000056">
    <property type="protein sequence ID" value="NUU16887.1"/>
    <property type="molecule type" value="Genomic_DNA"/>
</dbReference>
<dbReference type="SUPFAM" id="SSF46785">
    <property type="entry name" value="Winged helix' DNA-binding domain"/>
    <property type="match status" value="1"/>
</dbReference>
<dbReference type="InterPro" id="IPR036390">
    <property type="entry name" value="WH_DNA-bd_sf"/>
</dbReference>
<dbReference type="CDD" id="cd00090">
    <property type="entry name" value="HTH_ARSR"/>
    <property type="match status" value="1"/>
</dbReference>
<dbReference type="Pfam" id="PF12840">
    <property type="entry name" value="HTH_20"/>
    <property type="match status" value="1"/>
</dbReference>
<comment type="caution">
    <text evidence="2">The sequence shown here is derived from an EMBL/GenBank/DDBJ whole genome shotgun (WGS) entry which is preliminary data.</text>
</comment>
<organism evidence="2 3">
    <name type="scientific">Cellulomonas humilata</name>
    <dbReference type="NCBI Taxonomy" id="144055"/>
    <lineage>
        <taxon>Bacteria</taxon>
        <taxon>Bacillati</taxon>
        <taxon>Actinomycetota</taxon>
        <taxon>Actinomycetes</taxon>
        <taxon>Micrococcales</taxon>
        <taxon>Cellulomonadaceae</taxon>
        <taxon>Cellulomonas</taxon>
    </lineage>
</organism>
<dbReference type="NCBIfam" id="NF033788">
    <property type="entry name" value="HTH_metalloreg"/>
    <property type="match status" value="1"/>
</dbReference>
<dbReference type="PANTHER" id="PTHR38600">
    <property type="entry name" value="TRANSCRIPTIONAL REGULATORY PROTEIN"/>
    <property type="match status" value="1"/>
</dbReference>
<dbReference type="Proteomes" id="UP000565724">
    <property type="component" value="Unassembled WGS sequence"/>
</dbReference>
<dbReference type="InterPro" id="IPR011991">
    <property type="entry name" value="ArsR-like_HTH"/>
</dbReference>
<dbReference type="GO" id="GO:0003700">
    <property type="term" value="F:DNA-binding transcription factor activity"/>
    <property type="evidence" value="ECO:0007669"/>
    <property type="project" value="InterPro"/>
</dbReference>
<dbReference type="InterPro" id="IPR001845">
    <property type="entry name" value="HTH_ArsR_DNA-bd_dom"/>
</dbReference>
<dbReference type="SMART" id="SM00418">
    <property type="entry name" value="HTH_ARSR"/>
    <property type="match status" value="1"/>
</dbReference>
<dbReference type="RefSeq" id="WP_175346767.1">
    <property type="nucleotide sequence ID" value="NZ_JABMCI010000056.1"/>
</dbReference>
<dbReference type="PRINTS" id="PR00778">
    <property type="entry name" value="HTHARSR"/>
</dbReference>
<evidence type="ECO:0000259" key="1">
    <source>
        <dbReference type="PROSITE" id="PS50987"/>
    </source>
</evidence>
<dbReference type="AlphaFoldDB" id="A0A7Y5ZZD6"/>
<dbReference type="PANTHER" id="PTHR38600:SF2">
    <property type="entry name" value="SLL0088 PROTEIN"/>
    <property type="match status" value="1"/>
</dbReference>